<proteinExistence type="predicted"/>
<evidence type="ECO:0000313" key="3">
    <source>
        <dbReference type="Proteomes" id="UP000245761"/>
    </source>
</evidence>
<evidence type="ECO:0000313" key="2">
    <source>
        <dbReference type="EMBL" id="PWH48705.1"/>
    </source>
</evidence>
<keyword evidence="1" id="KW-0812">Transmembrane</keyword>
<accession>A0A2U2UCD4</accession>
<sequence length="161" mass="18034">MNRQPTENHAERRHEVMFRLWNSYWLEHISEVFNHRMDTVINAVILTSGATVFADSNFSWLLGGIVAVLSGCNIAWKFGRRAQAAKEQAHRYNVLITESDGLSTEVLLARLVEIEKQDSPVLECMDNPARNKACAALGLNHRESLSLSEKIIASLTVGASR</sequence>
<organism evidence="2 3">
    <name type="scientific">Escherichia coli</name>
    <dbReference type="NCBI Taxonomy" id="562"/>
    <lineage>
        <taxon>Bacteria</taxon>
        <taxon>Pseudomonadati</taxon>
        <taxon>Pseudomonadota</taxon>
        <taxon>Gammaproteobacteria</taxon>
        <taxon>Enterobacterales</taxon>
        <taxon>Enterobacteriaceae</taxon>
        <taxon>Escherichia</taxon>
    </lineage>
</organism>
<dbReference type="AlphaFoldDB" id="A0A2U2UCD4"/>
<comment type="caution">
    <text evidence="2">The sequence shown here is derived from an EMBL/GenBank/DDBJ whole genome shotgun (WGS) entry which is preliminary data.</text>
</comment>
<protein>
    <submittedName>
        <fullName evidence="2">Uncharacterized protein</fullName>
    </submittedName>
</protein>
<dbReference type="RefSeq" id="WP_109336692.1">
    <property type="nucleotide sequence ID" value="NZ_QEMT01000162.1"/>
</dbReference>
<evidence type="ECO:0000256" key="1">
    <source>
        <dbReference type="SAM" id="Phobius"/>
    </source>
</evidence>
<gene>
    <name evidence="2" type="ORF">DD762_29130</name>
</gene>
<feature type="transmembrane region" description="Helical" evidence="1">
    <location>
        <begin position="58"/>
        <end position="76"/>
    </location>
</feature>
<dbReference type="EMBL" id="QEMT01000162">
    <property type="protein sequence ID" value="PWH48705.1"/>
    <property type="molecule type" value="Genomic_DNA"/>
</dbReference>
<keyword evidence="1" id="KW-1133">Transmembrane helix</keyword>
<keyword evidence="1" id="KW-0472">Membrane</keyword>
<dbReference type="Proteomes" id="UP000245761">
    <property type="component" value="Unassembled WGS sequence"/>
</dbReference>
<name>A0A2U2UCD4_ECOLX</name>
<reference evidence="2 3" key="1">
    <citation type="submission" date="2018-04" db="EMBL/GenBank/DDBJ databases">
        <title>Draft Genomic Sequencing Of Potential Extraintestinal Pathogenic Escherichia coli B8S56 Isolated from Retail Chicken Skin.</title>
        <authorList>
            <person name="Xu A."/>
            <person name="Tilman S."/>
            <person name="Wisser-Parker K."/>
            <person name="Scullen O.J."/>
            <person name="Sommers C."/>
        </authorList>
    </citation>
    <scope>NUCLEOTIDE SEQUENCE [LARGE SCALE GENOMIC DNA]</scope>
    <source>
        <strain evidence="2 3">B8S56</strain>
    </source>
</reference>